<dbReference type="GO" id="GO:0030089">
    <property type="term" value="C:phycobilisome"/>
    <property type="evidence" value="ECO:0007669"/>
    <property type="project" value="UniProtKB-UniRule"/>
</dbReference>
<feature type="compositionally biased region" description="Basic residues" evidence="7">
    <location>
        <begin position="151"/>
        <end position="177"/>
    </location>
</feature>
<keyword evidence="2" id="KW-0042">Antenna complex</keyword>
<feature type="compositionally biased region" description="Polar residues" evidence="7">
    <location>
        <begin position="117"/>
        <end position="129"/>
    </location>
</feature>
<proteinExistence type="predicted"/>
<comment type="caution">
    <text evidence="9">The sequence shown here is derived from an EMBL/GenBank/DDBJ whole genome shotgun (WGS) entry which is preliminary data.</text>
</comment>
<dbReference type="SMART" id="SM01094">
    <property type="entry name" value="CpcD"/>
    <property type="match status" value="1"/>
</dbReference>
<gene>
    <name evidence="9" type="ORF">NIES593_06440</name>
</gene>
<feature type="domain" description="CpcD-like" evidence="8">
    <location>
        <begin position="6"/>
        <end position="56"/>
    </location>
</feature>
<name>A0A1U7HMR0_9CYAN</name>
<evidence type="ECO:0000256" key="1">
    <source>
        <dbReference type="ARBA" id="ARBA00004445"/>
    </source>
</evidence>
<protein>
    <recommendedName>
        <fullName evidence="8">CpcD-like domain-containing protein</fullName>
    </recommendedName>
</protein>
<dbReference type="InterPro" id="IPR008213">
    <property type="entry name" value="CpcD-like_dom"/>
</dbReference>
<evidence type="ECO:0000256" key="2">
    <source>
        <dbReference type="ARBA" id="ARBA00022549"/>
    </source>
</evidence>
<evidence type="ECO:0000313" key="10">
    <source>
        <dbReference type="Proteomes" id="UP000186868"/>
    </source>
</evidence>
<evidence type="ECO:0000256" key="6">
    <source>
        <dbReference type="PROSITE-ProRule" id="PRU00771"/>
    </source>
</evidence>
<feature type="compositionally biased region" description="Low complexity" evidence="7">
    <location>
        <begin position="85"/>
        <end position="95"/>
    </location>
</feature>
<keyword evidence="3 6" id="KW-0605">Phycobilisome</keyword>
<keyword evidence="4" id="KW-0793">Thylakoid</keyword>
<evidence type="ECO:0000256" key="4">
    <source>
        <dbReference type="ARBA" id="ARBA00023078"/>
    </source>
</evidence>
<evidence type="ECO:0000313" key="9">
    <source>
        <dbReference type="EMBL" id="OKH24849.1"/>
    </source>
</evidence>
<dbReference type="GO" id="GO:0031676">
    <property type="term" value="C:plasma membrane-derived thylakoid membrane"/>
    <property type="evidence" value="ECO:0007669"/>
    <property type="project" value="UniProtKB-SubCell"/>
</dbReference>
<dbReference type="STRING" id="1921803.NIES593_06440"/>
<evidence type="ECO:0000256" key="3">
    <source>
        <dbReference type="ARBA" id="ARBA00022738"/>
    </source>
</evidence>
<dbReference type="RefSeq" id="WP_073598795.1">
    <property type="nucleotide sequence ID" value="NZ_MRCB01000005.1"/>
</dbReference>
<dbReference type="EMBL" id="MRCB01000005">
    <property type="protein sequence ID" value="OKH24849.1"/>
    <property type="molecule type" value="Genomic_DNA"/>
</dbReference>
<organism evidence="9 10">
    <name type="scientific">Hydrococcus rivularis NIES-593</name>
    <dbReference type="NCBI Taxonomy" id="1921803"/>
    <lineage>
        <taxon>Bacteria</taxon>
        <taxon>Bacillati</taxon>
        <taxon>Cyanobacteriota</taxon>
        <taxon>Cyanophyceae</taxon>
        <taxon>Pleurocapsales</taxon>
        <taxon>Hydrococcaceae</taxon>
        <taxon>Hydrococcus</taxon>
    </lineage>
</organism>
<sequence length="177" mass="19796">MDNYDSRKVAIQVVGLPNQTLKRTSNYTVIVPYYRFSQTIQQICRTGGRIVDITLHSSSLIATKTAEILPETKTGFSQTLASAEISESESIATSEPQRETIAPKDSQAEITPAPVESATTRSQITTSKVVRSPRKTTQARRKKSQIDSAKYLKKTMRNAAKIRGKKERKKSKPYLFN</sequence>
<accession>A0A1U7HMR0</accession>
<reference evidence="9 10" key="1">
    <citation type="submission" date="2016-11" db="EMBL/GenBank/DDBJ databases">
        <title>Draft Genome Sequences of Nine Cyanobacterial Strains from Diverse Habitats.</title>
        <authorList>
            <person name="Zhu T."/>
            <person name="Hou S."/>
            <person name="Lu X."/>
            <person name="Hess W.R."/>
        </authorList>
    </citation>
    <scope>NUCLEOTIDE SEQUENCE [LARGE SCALE GENOMIC DNA]</scope>
    <source>
        <strain evidence="9 10">NIES-593</strain>
    </source>
</reference>
<dbReference type="PROSITE" id="PS51441">
    <property type="entry name" value="CPCD_LIKE"/>
    <property type="match status" value="1"/>
</dbReference>
<feature type="region of interest" description="Disordered" evidence="7">
    <location>
        <begin position="85"/>
        <end position="177"/>
    </location>
</feature>
<dbReference type="OrthoDB" id="574405at2"/>
<evidence type="ECO:0000259" key="8">
    <source>
        <dbReference type="PROSITE" id="PS51441"/>
    </source>
</evidence>
<keyword evidence="10" id="KW-1185">Reference proteome</keyword>
<evidence type="ECO:0000256" key="7">
    <source>
        <dbReference type="SAM" id="MobiDB-lite"/>
    </source>
</evidence>
<dbReference type="AlphaFoldDB" id="A0A1U7HMR0"/>
<comment type="subcellular location">
    <subcellularLocation>
        <location evidence="1">Cellular thylakoid membrane</location>
        <topology evidence="1">Peripheral membrane protein</topology>
        <orientation evidence="1">Cytoplasmic side</orientation>
    </subcellularLocation>
</comment>
<keyword evidence="5" id="KW-0472">Membrane</keyword>
<evidence type="ECO:0000256" key="5">
    <source>
        <dbReference type="ARBA" id="ARBA00023136"/>
    </source>
</evidence>
<feature type="compositionally biased region" description="Basic residues" evidence="7">
    <location>
        <begin position="131"/>
        <end position="143"/>
    </location>
</feature>
<dbReference type="Proteomes" id="UP000186868">
    <property type="component" value="Unassembled WGS sequence"/>
</dbReference>
<dbReference type="Pfam" id="PF01383">
    <property type="entry name" value="CpcD"/>
    <property type="match status" value="1"/>
</dbReference>